<evidence type="ECO:0000313" key="4">
    <source>
        <dbReference type="Proteomes" id="UP000433366"/>
    </source>
</evidence>
<evidence type="ECO:0000313" key="3">
    <source>
        <dbReference type="EMBL" id="MVI57080.1"/>
    </source>
</evidence>
<dbReference type="EMBL" id="WPRH01000772">
    <property type="protein sequence ID" value="MVI57080.1"/>
    <property type="molecule type" value="Genomic_DNA"/>
</dbReference>
<organism evidence="3 4">
    <name type="scientific">Staphylococcus aureus</name>
    <dbReference type="NCBI Taxonomy" id="1280"/>
    <lineage>
        <taxon>Bacteria</taxon>
        <taxon>Bacillati</taxon>
        <taxon>Bacillota</taxon>
        <taxon>Bacilli</taxon>
        <taxon>Bacillales</taxon>
        <taxon>Staphylococcaceae</taxon>
        <taxon>Staphylococcus</taxon>
    </lineage>
</organism>
<keyword evidence="1" id="KW-0474">Menaquinone biosynthesis</keyword>
<dbReference type="GO" id="GO:0030976">
    <property type="term" value="F:thiamine pyrophosphate binding"/>
    <property type="evidence" value="ECO:0007669"/>
    <property type="project" value="InterPro"/>
</dbReference>
<proteinExistence type="predicted"/>
<protein>
    <submittedName>
        <fullName evidence="3">2-succinyl-5-enolpyruvyl-6-hydroxy-3-cyclohexene-1-carboxylate synthase</fullName>
    </submittedName>
</protein>
<dbReference type="InterPro" id="IPR011766">
    <property type="entry name" value="TPP_enzyme_TPP-bd"/>
</dbReference>
<dbReference type="Gene3D" id="3.40.50.970">
    <property type="match status" value="1"/>
</dbReference>
<dbReference type="InterPro" id="IPR029061">
    <property type="entry name" value="THDP-binding"/>
</dbReference>
<dbReference type="Proteomes" id="UP000433366">
    <property type="component" value="Unassembled WGS sequence"/>
</dbReference>
<dbReference type="PANTHER" id="PTHR42916">
    <property type="entry name" value="2-SUCCINYL-5-ENOLPYRUVYL-6-HYDROXY-3-CYCLOHEXENE-1-CARBOXYLATE SYNTHASE"/>
    <property type="match status" value="1"/>
</dbReference>
<reference evidence="3 4" key="1">
    <citation type="submission" date="2019-11" db="EMBL/GenBank/DDBJ databases">
        <title>Implementation of targeted gown and glove precautions to prevent Staphylococcus aureus acquisition in community-based nursing homes.</title>
        <authorList>
            <person name="Stine O.C."/>
        </authorList>
    </citation>
    <scope>NUCLEOTIDE SEQUENCE [LARGE SCALE GENOMIC DNA]</scope>
    <source>
        <strain evidence="3 4">S_4031.LGMP.AI</strain>
    </source>
</reference>
<accession>A0A6B0BKR8</accession>
<feature type="non-terminal residue" evidence="3">
    <location>
        <position position="1"/>
    </location>
</feature>
<dbReference type="GO" id="GO:0003824">
    <property type="term" value="F:catalytic activity"/>
    <property type="evidence" value="ECO:0007669"/>
    <property type="project" value="InterPro"/>
</dbReference>
<sequence>ALGMAVHKRITLLIGDLSFYHDMNGLLMSKLNNIQMNIVLLNNDGGGIFSYLPQKESATDYFERLFGTPTGLDFEYTAKLYQFDFKRFNSVSEFKNATLLSETSTIYELITNREDNFKQHQILYQKLSEMIHDTL</sequence>
<evidence type="ECO:0000259" key="2">
    <source>
        <dbReference type="Pfam" id="PF02775"/>
    </source>
</evidence>
<comment type="caution">
    <text evidence="3">The sequence shown here is derived from an EMBL/GenBank/DDBJ whole genome shotgun (WGS) entry which is preliminary data.</text>
</comment>
<dbReference type="GO" id="GO:0009234">
    <property type="term" value="P:menaquinone biosynthetic process"/>
    <property type="evidence" value="ECO:0007669"/>
    <property type="project" value="UniProtKB-KW"/>
</dbReference>
<dbReference type="PANTHER" id="PTHR42916:SF1">
    <property type="entry name" value="PROTEIN PHYLLO, CHLOROPLASTIC"/>
    <property type="match status" value="1"/>
</dbReference>
<dbReference type="Pfam" id="PF02775">
    <property type="entry name" value="TPP_enzyme_C"/>
    <property type="match status" value="1"/>
</dbReference>
<dbReference type="AlphaFoldDB" id="A0A6B0BKR8"/>
<name>A0A6B0BKR8_STAAU</name>
<dbReference type="SUPFAM" id="SSF52518">
    <property type="entry name" value="Thiamin diphosphate-binding fold (THDP-binding)"/>
    <property type="match status" value="1"/>
</dbReference>
<feature type="domain" description="Thiamine pyrophosphate enzyme TPP-binding" evidence="2">
    <location>
        <begin position="1"/>
        <end position="97"/>
    </location>
</feature>
<gene>
    <name evidence="3" type="ORF">GO793_14625</name>
</gene>
<evidence type="ECO:0000256" key="1">
    <source>
        <dbReference type="ARBA" id="ARBA00022428"/>
    </source>
</evidence>